<organism evidence="1 2">
    <name type="scientific">Tautonia sociabilis</name>
    <dbReference type="NCBI Taxonomy" id="2080755"/>
    <lineage>
        <taxon>Bacteria</taxon>
        <taxon>Pseudomonadati</taxon>
        <taxon>Planctomycetota</taxon>
        <taxon>Planctomycetia</taxon>
        <taxon>Isosphaerales</taxon>
        <taxon>Isosphaeraceae</taxon>
        <taxon>Tautonia</taxon>
    </lineage>
</organism>
<sequence length="449" mass="48764">MATAFVASGRVRAASRSEFHMATFSADVTIPIGHPCMGGGIAPAREVVDPLLARGIVLLGEDRPLVLVAVDWCEIRNDAYDRWRSALAEAAGTDPSRVLVSSVHQHDAPVMDLEAERLLREQRAEGSVCDPAFHDQALRRVAAALKDALGSARRVDGIGTGTARVDRVASNRRYLLPDGSPSFGRTSATQDEYAREQPEGTIDPMLRTLSFWDGDRPVAALHAYAVHPMSYYGSGGVSSDFVGRARALMQEDHPEVFQIYLSGCSGNVTAGKYNDGSTENRPVLADRMYRAMRASWEATRRGPLERVGFRSTPLTLAPRDDEGFSVAELRDRLANDSRPFGQCLAAMGLSWRSRCEQGRPIDLPVIDLGPAVILLLPGESYVEYQLLAQRLLPDRFVMAVGYGECATGYVPTDRAVAEGDTNLLDWCWVAPGAEAVLAETMAKAIGAKT</sequence>
<dbReference type="OrthoDB" id="233892at2"/>
<keyword evidence="2" id="KW-1185">Reference proteome</keyword>
<gene>
    <name evidence="1" type="ORF">TsocGM_02655</name>
</gene>
<dbReference type="AlphaFoldDB" id="A0A432MPJ5"/>
<dbReference type="EMBL" id="RYZH01000003">
    <property type="protein sequence ID" value="RUL89332.1"/>
    <property type="molecule type" value="Genomic_DNA"/>
</dbReference>
<name>A0A432MPJ5_9BACT</name>
<evidence type="ECO:0008006" key="3">
    <source>
        <dbReference type="Google" id="ProtNLM"/>
    </source>
</evidence>
<evidence type="ECO:0000313" key="1">
    <source>
        <dbReference type="EMBL" id="RUL89332.1"/>
    </source>
</evidence>
<evidence type="ECO:0000313" key="2">
    <source>
        <dbReference type="Proteomes" id="UP000280296"/>
    </source>
</evidence>
<proteinExistence type="predicted"/>
<protein>
    <recommendedName>
        <fullName evidence="3">Neutral/alkaline non-lysosomal ceramidase N-terminal domain-containing protein</fullName>
    </recommendedName>
</protein>
<accession>A0A432MPJ5</accession>
<comment type="caution">
    <text evidence="1">The sequence shown here is derived from an EMBL/GenBank/DDBJ whole genome shotgun (WGS) entry which is preliminary data.</text>
</comment>
<reference evidence="1 2" key="2">
    <citation type="submission" date="2019-01" db="EMBL/GenBank/DDBJ databases">
        <title>Tautonia sociabilis, a novel thermotolerant planctomycete of Isosphaeraceae family, isolated from a 4000 m deep subterranean habitat.</title>
        <authorList>
            <person name="Kovaleva O.L."/>
            <person name="Elcheninov A.G."/>
            <person name="Van Heerden E."/>
            <person name="Toshchakov S.V."/>
            <person name="Novikov A."/>
            <person name="Bonch-Osmolovskaya E.A."/>
            <person name="Kublanov I.V."/>
        </authorList>
    </citation>
    <scope>NUCLEOTIDE SEQUENCE [LARGE SCALE GENOMIC DNA]</scope>
    <source>
        <strain evidence="1 2">GM2012</strain>
    </source>
</reference>
<dbReference type="Proteomes" id="UP000280296">
    <property type="component" value="Unassembled WGS sequence"/>
</dbReference>
<reference evidence="1 2" key="1">
    <citation type="submission" date="2018-12" db="EMBL/GenBank/DDBJ databases">
        <authorList>
            <person name="Toschakov S.V."/>
        </authorList>
    </citation>
    <scope>NUCLEOTIDE SEQUENCE [LARGE SCALE GENOMIC DNA]</scope>
    <source>
        <strain evidence="1 2">GM2012</strain>
    </source>
</reference>